<accession>A0A5B0BIU7</accession>
<dbReference type="Pfam" id="PF07859">
    <property type="entry name" value="Abhydrolase_3"/>
    <property type="match status" value="1"/>
</dbReference>
<evidence type="ECO:0000313" key="4">
    <source>
        <dbReference type="Proteomes" id="UP000324965"/>
    </source>
</evidence>
<comment type="caution">
    <text evidence="3">The sequence shown here is derived from an EMBL/GenBank/DDBJ whole genome shotgun (WGS) entry which is preliminary data.</text>
</comment>
<keyword evidence="1 3" id="KW-0378">Hydrolase</keyword>
<gene>
    <name evidence="3" type="ORF">FGF04_06965</name>
</gene>
<dbReference type="SUPFAM" id="SSF53474">
    <property type="entry name" value="alpha/beta-Hydrolases"/>
    <property type="match status" value="1"/>
</dbReference>
<dbReference type="InterPro" id="IPR029058">
    <property type="entry name" value="AB_hydrolase_fold"/>
</dbReference>
<dbReference type="GO" id="GO:0016787">
    <property type="term" value="F:hydrolase activity"/>
    <property type="evidence" value="ECO:0007669"/>
    <property type="project" value="UniProtKB-KW"/>
</dbReference>
<dbReference type="InterPro" id="IPR050300">
    <property type="entry name" value="GDXG_lipolytic_enzyme"/>
</dbReference>
<sequence length="331" mass="35441">MAIGTDEVGITRAGTGLVMIRTTAHPEPSRHRRRRGGAVVGSQAVRPADTSGFFTCRRPEDYHPDWPGFYRHAVHRRQELRSRVPHEVDLKYGPDAHQLVNVYHPGPAAVPSGAGSSGDRPVIVYFHGGRWRKGHPAYYDHLAGPWVDAGAVFLSCGYRLEPRHTIADAVADAALAVEWARTNAARYGGAPERITVAGHSAGGHLAAMVTLTDSSPGPVAGTVCMSAPTDLRGMVEDPAQALRLSPALRVSRGPERVVVSFGDPEPNRKADDDLWLTRQGRLLADALTDAGRPPVTVALTGTDHIGTATAFAEPESELFEAAHQAVFGGTR</sequence>
<dbReference type="Proteomes" id="UP000324965">
    <property type="component" value="Unassembled WGS sequence"/>
</dbReference>
<dbReference type="OrthoDB" id="9803828at2"/>
<keyword evidence="4" id="KW-1185">Reference proteome</keyword>
<dbReference type="PANTHER" id="PTHR48081">
    <property type="entry name" value="AB HYDROLASE SUPERFAMILY PROTEIN C4A8.06C"/>
    <property type="match status" value="1"/>
</dbReference>
<reference evidence="3 4" key="1">
    <citation type="submission" date="2019-05" db="EMBL/GenBank/DDBJ databases">
        <authorList>
            <person name="Hariharan J."/>
            <person name="Choudoir M.J."/>
            <person name="Diebold P."/>
            <person name="Panke-Buisse K."/>
            <person name="Buckley D.H."/>
        </authorList>
    </citation>
    <scope>NUCLEOTIDE SEQUENCE [LARGE SCALE GENOMIC DNA]</scope>
    <source>
        <strain evidence="3 4">SUN51</strain>
    </source>
</reference>
<proteinExistence type="predicted"/>
<dbReference type="AlphaFoldDB" id="A0A5B0BIU7"/>
<dbReference type="PANTHER" id="PTHR48081:SF33">
    <property type="entry name" value="KYNURENINE FORMAMIDASE"/>
    <property type="match status" value="1"/>
</dbReference>
<protein>
    <submittedName>
        <fullName evidence="3">Alpha/beta hydrolase</fullName>
    </submittedName>
</protein>
<evidence type="ECO:0000256" key="1">
    <source>
        <dbReference type="ARBA" id="ARBA00022801"/>
    </source>
</evidence>
<organism evidence="3 4">
    <name type="scientific">Streptomyces apricus</name>
    <dbReference type="NCBI Taxonomy" id="1828112"/>
    <lineage>
        <taxon>Bacteria</taxon>
        <taxon>Bacillati</taxon>
        <taxon>Actinomycetota</taxon>
        <taxon>Actinomycetes</taxon>
        <taxon>Kitasatosporales</taxon>
        <taxon>Streptomycetaceae</taxon>
        <taxon>Streptomyces</taxon>
    </lineage>
</organism>
<evidence type="ECO:0000313" key="3">
    <source>
        <dbReference type="EMBL" id="KAA0941172.1"/>
    </source>
</evidence>
<feature type="domain" description="Alpha/beta hydrolase fold-3" evidence="2">
    <location>
        <begin position="123"/>
        <end position="233"/>
    </location>
</feature>
<name>A0A5B0BIU7_9ACTN</name>
<dbReference type="Gene3D" id="3.40.50.1820">
    <property type="entry name" value="alpha/beta hydrolase"/>
    <property type="match status" value="1"/>
</dbReference>
<dbReference type="InterPro" id="IPR013094">
    <property type="entry name" value="AB_hydrolase_3"/>
</dbReference>
<evidence type="ECO:0000259" key="2">
    <source>
        <dbReference type="Pfam" id="PF07859"/>
    </source>
</evidence>
<dbReference type="EMBL" id="VDFC01000019">
    <property type="protein sequence ID" value="KAA0941172.1"/>
    <property type="molecule type" value="Genomic_DNA"/>
</dbReference>